<comment type="caution">
    <text evidence="1">The sequence shown here is derived from an EMBL/GenBank/DDBJ whole genome shotgun (WGS) entry which is preliminary data.</text>
</comment>
<protein>
    <submittedName>
        <fullName evidence="1">Uncharacterized protein</fullName>
    </submittedName>
</protein>
<dbReference type="EMBL" id="BARV01010075">
    <property type="protein sequence ID" value="GAI07686.1"/>
    <property type="molecule type" value="Genomic_DNA"/>
</dbReference>
<accession>X1LPC1</accession>
<evidence type="ECO:0000313" key="1">
    <source>
        <dbReference type="EMBL" id="GAI07686.1"/>
    </source>
</evidence>
<proteinExistence type="predicted"/>
<organism evidence="1">
    <name type="scientific">marine sediment metagenome</name>
    <dbReference type="NCBI Taxonomy" id="412755"/>
    <lineage>
        <taxon>unclassified sequences</taxon>
        <taxon>metagenomes</taxon>
        <taxon>ecological metagenomes</taxon>
    </lineage>
</organism>
<dbReference type="AlphaFoldDB" id="X1LPC1"/>
<feature type="non-terminal residue" evidence="1">
    <location>
        <position position="1"/>
    </location>
</feature>
<sequence>FDDEGNLHTNMVTVTAEELGVNCWLPARFLGGQCDRYYTCKYAEKANCQAGPSKIAREKAEHEELEEGEELRQDLICALCGEPIVPRDPGDRPYTGDAGTSCEGKPICDTCYDEDTCEPAATIYYGKDHDEPHLIGSCRNETDGDFRVKWHSTDPWRGYYECESGEYVEVFTDAILSGHESEEMLKKLYDRVLERFEEEGIGFARVFCRSSNVFMTSLEIWVRRDFVQLLKAHAIIAEAKGEVDYDNPLYSTGILFPRENLEKFKALLGKKYEITTDKDLADLAAEKGGDL</sequence>
<feature type="non-terminal residue" evidence="1">
    <location>
        <position position="291"/>
    </location>
</feature>
<reference evidence="1" key="1">
    <citation type="journal article" date="2014" name="Front. Microbiol.">
        <title>High frequency of phylogenetically diverse reductive dehalogenase-homologous genes in deep subseafloor sedimentary metagenomes.</title>
        <authorList>
            <person name="Kawai M."/>
            <person name="Futagami T."/>
            <person name="Toyoda A."/>
            <person name="Takaki Y."/>
            <person name="Nishi S."/>
            <person name="Hori S."/>
            <person name="Arai W."/>
            <person name="Tsubouchi T."/>
            <person name="Morono Y."/>
            <person name="Uchiyama I."/>
            <person name="Ito T."/>
            <person name="Fujiyama A."/>
            <person name="Inagaki F."/>
            <person name="Takami H."/>
        </authorList>
    </citation>
    <scope>NUCLEOTIDE SEQUENCE</scope>
    <source>
        <strain evidence="1">Expedition CK06-06</strain>
    </source>
</reference>
<name>X1LPC1_9ZZZZ</name>
<gene>
    <name evidence="1" type="ORF">S06H3_19641</name>
</gene>